<dbReference type="AlphaFoldDB" id="A0A5B7GZB8"/>
<keyword evidence="2" id="KW-1185">Reference proteome</keyword>
<accession>A0A5B7GZB8</accession>
<gene>
    <name evidence="1" type="ORF">E2C01_056844</name>
</gene>
<proteinExistence type="predicted"/>
<sequence>MSVSLIGELQRRWWGAVYTCARHSHSHLAGGSEGTATERCPLQASPKRVQLPQIPEKLRRNWKVMTEGGERK</sequence>
<organism evidence="1 2">
    <name type="scientific">Portunus trituberculatus</name>
    <name type="common">Swimming crab</name>
    <name type="synonym">Neptunus trituberculatus</name>
    <dbReference type="NCBI Taxonomy" id="210409"/>
    <lineage>
        <taxon>Eukaryota</taxon>
        <taxon>Metazoa</taxon>
        <taxon>Ecdysozoa</taxon>
        <taxon>Arthropoda</taxon>
        <taxon>Crustacea</taxon>
        <taxon>Multicrustacea</taxon>
        <taxon>Malacostraca</taxon>
        <taxon>Eumalacostraca</taxon>
        <taxon>Eucarida</taxon>
        <taxon>Decapoda</taxon>
        <taxon>Pleocyemata</taxon>
        <taxon>Brachyura</taxon>
        <taxon>Eubrachyura</taxon>
        <taxon>Portunoidea</taxon>
        <taxon>Portunidae</taxon>
        <taxon>Portuninae</taxon>
        <taxon>Portunus</taxon>
    </lineage>
</organism>
<reference evidence="1" key="1">
    <citation type="submission" date="2019-05" db="EMBL/GenBank/DDBJ databases">
        <title>Another draft genome of Portunus trituberculatus and its Hox gene families provides insights of decapod evolution.</title>
        <authorList>
            <person name="Jeong J.-H."/>
            <person name="Song I."/>
            <person name="Kim S."/>
            <person name="Choi T."/>
            <person name="Kim D."/>
            <person name="Ryu S."/>
            <person name="Kim W."/>
        </authorList>
    </citation>
    <scope>NUCLEOTIDE SEQUENCE [LARGE SCALE GENOMIC DNA]</scope>
    <source>
        <tissue evidence="1">Muscle</tissue>
    </source>
</reference>
<dbReference type="Proteomes" id="UP000324222">
    <property type="component" value="Unassembled WGS sequence"/>
</dbReference>
<evidence type="ECO:0000313" key="1">
    <source>
        <dbReference type="EMBL" id="MPC62755.1"/>
    </source>
</evidence>
<protein>
    <submittedName>
        <fullName evidence="1">Uncharacterized protein</fullName>
    </submittedName>
</protein>
<name>A0A5B7GZB8_PORTR</name>
<comment type="caution">
    <text evidence="1">The sequence shown here is derived from an EMBL/GenBank/DDBJ whole genome shotgun (WGS) entry which is preliminary data.</text>
</comment>
<evidence type="ECO:0000313" key="2">
    <source>
        <dbReference type="Proteomes" id="UP000324222"/>
    </source>
</evidence>
<dbReference type="EMBL" id="VSRR010020024">
    <property type="protein sequence ID" value="MPC62755.1"/>
    <property type="molecule type" value="Genomic_DNA"/>
</dbReference>